<dbReference type="InterPro" id="IPR051911">
    <property type="entry name" value="SDR_oxidoreductase"/>
</dbReference>
<dbReference type="OrthoDB" id="1274115at2759"/>
<dbReference type="EMBL" id="MU157830">
    <property type="protein sequence ID" value="KAF9532770.1"/>
    <property type="molecule type" value="Genomic_DNA"/>
</dbReference>
<reference evidence="3" key="1">
    <citation type="submission" date="2020-11" db="EMBL/GenBank/DDBJ databases">
        <authorList>
            <consortium name="DOE Joint Genome Institute"/>
            <person name="Ahrendt S."/>
            <person name="Riley R."/>
            <person name="Andreopoulos W."/>
            <person name="Labutti K."/>
            <person name="Pangilinan J."/>
            <person name="Ruiz-Duenas F.J."/>
            <person name="Barrasa J.M."/>
            <person name="Sanchez-Garcia M."/>
            <person name="Camarero S."/>
            <person name="Miyauchi S."/>
            <person name="Serrano A."/>
            <person name="Linde D."/>
            <person name="Babiker R."/>
            <person name="Drula E."/>
            <person name="Ayuso-Fernandez I."/>
            <person name="Pacheco R."/>
            <person name="Padilla G."/>
            <person name="Ferreira P."/>
            <person name="Barriuso J."/>
            <person name="Kellner H."/>
            <person name="Castanera R."/>
            <person name="Alfaro M."/>
            <person name="Ramirez L."/>
            <person name="Pisabarro A.G."/>
            <person name="Kuo A."/>
            <person name="Tritt A."/>
            <person name="Lipzen A."/>
            <person name="He G."/>
            <person name="Yan M."/>
            <person name="Ng V."/>
            <person name="Cullen D."/>
            <person name="Martin F."/>
            <person name="Rosso M.-N."/>
            <person name="Henrissat B."/>
            <person name="Hibbett D."/>
            <person name="Martinez A.T."/>
            <person name="Grigoriev I.V."/>
        </authorList>
    </citation>
    <scope>NUCLEOTIDE SEQUENCE</scope>
    <source>
        <strain evidence="3">CBS 506.95</strain>
    </source>
</reference>
<dbReference type="SUPFAM" id="SSF51735">
    <property type="entry name" value="NAD(P)-binding Rossmann-fold domains"/>
    <property type="match status" value="1"/>
</dbReference>
<comment type="caution">
    <text evidence="3">The sequence shown here is derived from an EMBL/GenBank/DDBJ whole genome shotgun (WGS) entry which is preliminary data.</text>
</comment>
<dbReference type="PRINTS" id="PR00081">
    <property type="entry name" value="GDHRDH"/>
</dbReference>
<dbReference type="GO" id="GO:0016491">
    <property type="term" value="F:oxidoreductase activity"/>
    <property type="evidence" value="ECO:0007669"/>
    <property type="project" value="UniProtKB-KW"/>
</dbReference>
<evidence type="ECO:0000313" key="3">
    <source>
        <dbReference type="EMBL" id="KAF9532770.1"/>
    </source>
</evidence>
<keyword evidence="4" id="KW-1185">Reference proteome</keyword>
<dbReference type="InterPro" id="IPR002347">
    <property type="entry name" value="SDR_fam"/>
</dbReference>
<sequence>MESSTNSQSEQQTSIWFITGATSGFGQRFALSALSRGDRVVATGRSLEKLEKLVASLKPEYLERVRTEQLDVTSGEEEVKRVVDKAVKHWGGVGYPALAEEGGTKLLRRQFETNLFGVADVSYAALPHLRQSTNGRLVVVGSRSAWAAERKGLGLYAASKAAVNTLTENLMSELEPFNIKVLLVLPGSFRTEGIYDQGFFTSNKIPAYDEMRAACIKRFGSIAGTEQGDPDKAAEAVVDIVQGRGVAKDRHWPSYLVLGEDAEADIRSKCSKRLANLDEWADVTRNVKIDKRLLN</sequence>
<keyword evidence="2" id="KW-0560">Oxidoreductase</keyword>
<dbReference type="Gene3D" id="3.40.50.720">
    <property type="entry name" value="NAD(P)-binding Rossmann-like Domain"/>
    <property type="match status" value="1"/>
</dbReference>
<dbReference type="Proteomes" id="UP000807306">
    <property type="component" value="Unassembled WGS sequence"/>
</dbReference>
<dbReference type="InterPro" id="IPR036291">
    <property type="entry name" value="NAD(P)-bd_dom_sf"/>
</dbReference>
<evidence type="ECO:0000313" key="4">
    <source>
        <dbReference type="Proteomes" id="UP000807306"/>
    </source>
</evidence>
<evidence type="ECO:0000256" key="1">
    <source>
        <dbReference type="ARBA" id="ARBA00006484"/>
    </source>
</evidence>
<gene>
    <name evidence="3" type="ORF">CPB83DRAFT_890452</name>
</gene>
<organism evidence="3 4">
    <name type="scientific">Crepidotus variabilis</name>
    <dbReference type="NCBI Taxonomy" id="179855"/>
    <lineage>
        <taxon>Eukaryota</taxon>
        <taxon>Fungi</taxon>
        <taxon>Dikarya</taxon>
        <taxon>Basidiomycota</taxon>
        <taxon>Agaricomycotina</taxon>
        <taxon>Agaricomycetes</taxon>
        <taxon>Agaricomycetidae</taxon>
        <taxon>Agaricales</taxon>
        <taxon>Agaricineae</taxon>
        <taxon>Crepidotaceae</taxon>
        <taxon>Crepidotus</taxon>
    </lineage>
</organism>
<protein>
    <submittedName>
        <fullName evidence="3">Uncharacterized protein</fullName>
    </submittedName>
</protein>
<accession>A0A9P6EP37</accession>
<dbReference type="PANTHER" id="PTHR43976:SF16">
    <property type="entry name" value="SHORT-CHAIN DEHYDROGENASE_REDUCTASE FAMILY PROTEIN"/>
    <property type="match status" value="1"/>
</dbReference>
<comment type="similarity">
    <text evidence="1">Belongs to the short-chain dehydrogenases/reductases (SDR) family.</text>
</comment>
<dbReference type="Pfam" id="PF00106">
    <property type="entry name" value="adh_short"/>
    <property type="match status" value="1"/>
</dbReference>
<evidence type="ECO:0000256" key="2">
    <source>
        <dbReference type="ARBA" id="ARBA00023002"/>
    </source>
</evidence>
<name>A0A9P6EP37_9AGAR</name>
<proteinExistence type="inferred from homology"/>
<dbReference type="AlphaFoldDB" id="A0A9P6EP37"/>
<dbReference type="PANTHER" id="PTHR43976">
    <property type="entry name" value="SHORT CHAIN DEHYDROGENASE"/>
    <property type="match status" value="1"/>
</dbReference>